<organism evidence="12 13">
    <name type="scientific">Pseudomonas lactis</name>
    <dbReference type="NCBI Taxonomy" id="1615674"/>
    <lineage>
        <taxon>Bacteria</taxon>
        <taxon>Pseudomonadati</taxon>
        <taxon>Pseudomonadota</taxon>
        <taxon>Gammaproteobacteria</taxon>
        <taxon>Pseudomonadales</taxon>
        <taxon>Pseudomonadaceae</taxon>
        <taxon>Pseudomonas</taxon>
    </lineage>
</organism>
<proteinExistence type="predicted"/>
<keyword evidence="6" id="KW-0548">Nucleotidyltransferase</keyword>
<evidence type="ECO:0000256" key="8">
    <source>
        <dbReference type="ARBA" id="ARBA00022932"/>
    </source>
</evidence>
<dbReference type="PANTHER" id="PTHR32294:SF0">
    <property type="entry name" value="DNA POLYMERASE III SUBUNIT ALPHA"/>
    <property type="match status" value="1"/>
</dbReference>
<dbReference type="GO" id="GO:0006260">
    <property type="term" value="P:DNA replication"/>
    <property type="evidence" value="ECO:0007669"/>
    <property type="project" value="UniProtKB-KW"/>
</dbReference>
<keyword evidence="7" id="KW-0235">DNA replication</keyword>
<evidence type="ECO:0000256" key="4">
    <source>
        <dbReference type="ARBA" id="ARBA00022490"/>
    </source>
</evidence>
<dbReference type="Gene3D" id="1.10.150.870">
    <property type="match status" value="1"/>
</dbReference>
<dbReference type="AlphaFoldDB" id="A0A7Y1QDC2"/>
<dbReference type="EMBL" id="JAAQYH010000051">
    <property type="protein sequence ID" value="NNA77085.1"/>
    <property type="molecule type" value="Genomic_DNA"/>
</dbReference>
<sequence length="189" mass="20760">QIAQVMAGYTLGGADMLRRAMGKKKPEEMAKQRGGFIEGCANNNIDADLAGNIFDLVEKFAGYGFNKSHSAAYGLVSYQTAWLKTHYPAPFMAAVLSADMHNTDKVVTLIEEIRTMKLRLDATDVNASEFKFTVNDEGRIIYGLGAIKGVGEGPVEAITEARQNGPFTDLFDFCARVDLKRINKRTLDV</sequence>
<keyword evidence="5" id="KW-0808">Transferase</keyword>
<dbReference type="EC" id="2.7.7.7" evidence="2"/>
<dbReference type="FunFam" id="1.10.150.870:FF:000001">
    <property type="entry name" value="DNA polymerase III subunit alpha"/>
    <property type="match status" value="1"/>
</dbReference>
<name>A0A7Y1QDC2_9PSED</name>
<evidence type="ECO:0000256" key="6">
    <source>
        <dbReference type="ARBA" id="ARBA00022695"/>
    </source>
</evidence>
<dbReference type="PANTHER" id="PTHR32294">
    <property type="entry name" value="DNA POLYMERASE III SUBUNIT ALPHA"/>
    <property type="match status" value="1"/>
</dbReference>
<feature type="non-terminal residue" evidence="12">
    <location>
        <position position="189"/>
    </location>
</feature>
<gene>
    <name evidence="12" type="ORF">HBO13_31125</name>
</gene>
<evidence type="ECO:0000259" key="10">
    <source>
        <dbReference type="Pfam" id="PF14579"/>
    </source>
</evidence>
<evidence type="ECO:0000256" key="2">
    <source>
        <dbReference type="ARBA" id="ARBA00012417"/>
    </source>
</evidence>
<feature type="domain" description="DNA polymerase helix-hairpin-helix motif" evidence="10">
    <location>
        <begin position="120"/>
        <end position="187"/>
    </location>
</feature>
<dbReference type="GO" id="GO:0005737">
    <property type="term" value="C:cytoplasm"/>
    <property type="evidence" value="ECO:0007669"/>
    <property type="project" value="UniProtKB-SubCell"/>
</dbReference>
<evidence type="ECO:0000256" key="1">
    <source>
        <dbReference type="ARBA" id="ARBA00004496"/>
    </source>
</evidence>
<evidence type="ECO:0000256" key="7">
    <source>
        <dbReference type="ARBA" id="ARBA00022705"/>
    </source>
</evidence>
<evidence type="ECO:0000313" key="13">
    <source>
        <dbReference type="Proteomes" id="UP000535954"/>
    </source>
</evidence>
<dbReference type="GO" id="GO:0008408">
    <property type="term" value="F:3'-5' exonuclease activity"/>
    <property type="evidence" value="ECO:0007669"/>
    <property type="project" value="InterPro"/>
</dbReference>
<dbReference type="Pfam" id="PF14579">
    <property type="entry name" value="HHH_6"/>
    <property type="match status" value="1"/>
</dbReference>
<dbReference type="InterPro" id="IPR029460">
    <property type="entry name" value="DNAPol_HHH"/>
</dbReference>
<evidence type="ECO:0000256" key="5">
    <source>
        <dbReference type="ARBA" id="ARBA00022679"/>
    </source>
</evidence>
<keyword evidence="4" id="KW-0963">Cytoplasm</keyword>
<dbReference type="GO" id="GO:0003887">
    <property type="term" value="F:DNA-directed DNA polymerase activity"/>
    <property type="evidence" value="ECO:0007669"/>
    <property type="project" value="UniProtKB-KW"/>
</dbReference>
<dbReference type="SUPFAM" id="SSF160975">
    <property type="entry name" value="AF1531-like"/>
    <property type="match status" value="1"/>
</dbReference>
<dbReference type="InterPro" id="IPR004805">
    <property type="entry name" value="DnaE2/DnaE/PolC"/>
</dbReference>
<evidence type="ECO:0000256" key="9">
    <source>
        <dbReference type="ARBA" id="ARBA00049244"/>
    </source>
</evidence>
<reference evidence="12 13" key="1">
    <citation type="journal article" date="2020" name="Front. Microbiol.">
        <title>Genetic Organization of the aprX-lipA2 Operon Affects the Proteolytic Potential of Pseudomonas Species in Milk.</title>
        <authorList>
            <person name="Maier C."/>
            <person name="Huptas C."/>
            <person name="von Neubeck M."/>
            <person name="Scherer S."/>
            <person name="Wenning M."/>
            <person name="Lucking G."/>
        </authorList>
    </citation>
    <scope>NUCLEOTIDE SEQUENCE [LARGE SCALE GENOMIC DNA]</scope>
    <source>
        <strain evidence="12 13">WS 5405</strain>
    </source>
</reference>
<protein>
    <recommendedName>
        <fullName evidence="3">DNA polymerase III subunit alpha</fullName>
        <ecNumber evidence="2">2.7.7.7</ecNumber>
    </recommendedName>
</protein>
<keyword evidence="8" id="KW-0239">DNA-directed DNA polymerase</keyword>
<comment type="caution">
    <text evidence="12">The sequence shown here is derived from an EMBL/GenBank/DDBJ whole genome shotgun (WGS) entry which is preliminary data.</text>
</comment>
<dbReference type="Pfam" id="PF17657">
    <property type="entry name" value="DNA_pol3_finger"/>
    <property type="match status" value="1"/>
</dbReference>
<evidence type="ECO:0000256" key="3">
    <source>
        <dbReference type="ARBA" id="ARBA00019114"/>
    </source>
</evidence>
<feature type="non-terminal residue" evidence="12">
    <location>
        <position position="1"/>
    </location>
</feature>
<accession>A0A7Y1QDC2</accession>
<comment type="catalytic activity">
    <reaction evidence="9">
        <text>DNA(n) + a 2'-deoxyribonucleoside 5'-triphosphate = DNA(n+1) + diphosphate</text>
        <dbReference type="Rhea" id="RHEA:22508"/>
        <dbReference type="Rhea" id="RHEA-COMP:17339"/>
        <dbReference type="Rhea" id="RHEA-COMP:17340"/>
        <dbReference type="ChEBI" id="CHEBI:33019"/>
        <dbReference type="ChEBI" id="CHEBI:61560"/>
        <dbReference type="ChEBI" id="CHEBI:173112"/>
        <dbReference type="EC" id="2.7.7.7"/>
    </reaction>
</comment>
<evidence type="ECO:0000259" key="11">
    <source>
        <dbReference type="Pfam" id="PF17657"/>
    </source>
</evidence>
<feature type="domain" description="DNA polymerase III alpha subunit finger" evidence="11">
    <location>
        <begin position="1"/>
        <end position="44"/>
    </location>
</feature>
<dbReference type="Proteomes" id="UP000535954">
    <property type="component" value="Unassembled WGS sequence"/>
</dbReference>
<evidence type="ECO:0000313" key="12">
    <source>
        <dbReference type="EMBL" id="NNA77085.1"/>
    </source>
</evidence>
<comment type="subcellular location">
    <subcellularLocation>
        <location evidence="1">Cytoplasm</location>
    </subcellularLocation>
</comment>
<dbReference type="InterPro" id="IPR040982">
    <property type="entry name" value="DNA_pol3_finger"/>
</dbReference>